<accession>I4YH56</accession>
<dbReference type="InterPro" id="IPR000612">
    <property type="entry name" value="PMP3"/>
</dbReference>
<proteinExistence type="inferred from homology"/>
<dbReference type="PANTHER" id="PTHR21659">
    <property type="entry name" value="HYDROPHOBIC PROTEIN RCI2 LOW TEMPERATURE AND SALT RESPONSIVE PROTEIN LTI6 -RELATED"/>
    <property type="match status" value="1"/>
</dbReference>
<dbReference type="PROSITE" id="PS01309">
    <property type="entry name" value="UPF0057"/>
    <property type="match status" value="1"/>
</dbReference>
<dbReference type="OMA" id="VHAIWVI"/>
<name>I4YH56_WALMC</name>
<evidence type="ECO:0000256" key="1">
    <source>
        <dbReference type="ARBA" id="ARBA00004370"/>
    </source>
</evidence>
<dbReference type="FunCoup" id="I4YH56">
    <property type="interactions" value="120"/>
</dbReference>
<dbReference type="InParanoid" id="I4YH56"/>
<organism evidence="7 8">
    <name type="scientific">Wallemia mellicola (strain ATCC MYA-4683 / CBS 633.66)</name>
    <name type="common">Wallemia sebi (CBS 633.66)</name>
    <dbReference type="NCBI Taxonomy" id="671144"/>
    <lineage>
        <taxon>Eukaryota</taxon>
        <taxon>Fungi</taxon>
        <taxon>Dikarya</taxon>
        <taxon>Basidiomycota</taxon>
        <taxon>Wallemiomycotina</taxon>
        <taxon>Wallemiomycetes</taxon>
        <taxon>Wallemiales</taxon>
        <taxon>Wallemiaceae</taxon>
        <taxon>Wallemia</taxon>
    </lineage>
</organism>
<evidence type="ECO:0000256" key="5">
    <source>
        <dbReference type="ARBA" id="ARBA00023136"/>
    </source>
</evidence>
<dbReference type="PANTHER" id="PTHR21659:SF42">
    <property type="entry name" value="UPF0057 MEMBRANE PROTEIN ZK632.10-RELATED"/>
    <property type="match status" value="1"/>
</dbReference>
<comment type="similarity">
    <text evidence="2">Belongs to the UPF0057 (PMP3) family.</text>
</comment>
<keyword evidence="4 6" id="KW-1133">Transmembrane helix</keyword>
<dbReference type="RefSeq" id="XP_006956685.1">
    <property type="nucleotide sequence ID" value="XM_006956623.1"/>
</dbReference>
<evidence type="ECO:0000313" key="7">
    <source>
        <dbReference type="EMBL" id="EIM23298.1"/>
    </source>
</evidence>
<dbReference type="EMBL" id="JH668225">
    <property type="protein sequence ID" value="EIM23298.1"/>
    <property type="molecule type" value="Genomic_DNA"/>
</dbReference>
<evidence type="ECO:0000256" key="2">
    <source>
        <dbReference type="ARBA" id="ARBA00009530"/>
    </source>
</evidence>
<evidence type="ECO:0000256" key="6">
    <source>
        <dbReference type="SAM" id="Phobius"/>
    </source>
</evidence>
<dbReference type="KEGG" id="wse:WALSEDRAFT_31430"/>
<dbReference type="OrthoDB" id="2802411at2759"/>
<dbReference type="Proteomes" id="UP000005242">
    <property type="component" value="Unassembled WGS sequence"/>
</dbReference>
<sequence>MFNMISAIYLLCKIIFAIIVPPLGVFLERGCAADFWINILLTILGYIPGIIHALYIILKY</sequence>
<dbReference type="GO" id="GO:0016020">
    <property type="term" value="C:membrane"/>
    <property type="evidence" value="ECO:0007669"/>
    <property type="project" value="UniProtKB-SubCell"/>
</dbReference>
<gene>
    <name evidence="7" type="ORF">WALSEDRAFT_31430</name>
</gene>
<dbReference type="STRING" id="671144.I4YH56"/>
<dbReference type="HOGENOM" id="CLU_107649_6_2_1"/>
<keyword evidence="3 6" id="KW-0812">Transmembrane</keyword>
<keyword evidence="8" id="KW-1185">Reference proteome</keyword>
<feature type="transmembrane region" description="Helical" evidence="6">
    <location>
        <begin position="7"/>
        <end position="27"/>
    </location>
</feature>
<evidence type="ECO:0000256" key="3">
    <source>
        <dbReference type="ARBA" id="ARBA00022692"/>
    </source>
</evidence>
<keyword evidence="5 6" id="KW-0472">Membrane</keyword>
<feature type="transmembrane region" description="Helical" evidence="6">
    <location>
        <begin position="39"/>
        <end position="58"/>
    </location>
</feature>
<dbReference type="GeneID" id="18471299"/>
<comment type="subcellular location">
    <subcellularLocation>
        <location evidence="1">Membrane</location>
    </subcellularLocation>
</comment>
<dbReference type="eggNOG" id="KOG1773">
    <property type="taxonomic scope" value="Eukaryota"/>
</dbReference>
<evidence type="ECO:0000313" key="8">
    <source>
        <dbReference type="Proteomes" id="UP000005242"/>
    </source>
</evidence>
<evidence type="ECO:0000256" key="4">
    <source>
        <dbReference type="ARBA" id="ARBA00022989"/>
    </source>
</evidence>
<reference evidence="7 8" key="1">
    <citation type="journal article" date="2012" name="Fungal Genet. Biol.">
        <title>The genome of the xerotolerant mold Wallemia sebi reveals adaptations to osmotic stress and suggests cryptic sexual reproduction.</title>
        <authorList>
            <person name="Padamsee M."/>
            <person name="Kumar T.K.A."/>
            <person name="Riley R."/>
            <person name="Binder M."/>
            <person name="Boyd A."/>
            <person name="Calvo A.M."/>
            <person name="Furukawa K."/>
            <person name="Hesse C."/>
            <person name="Hohmann S."/>
            <person name="James T.Y."/>
            <person name="LaButti K."/>
            <person name="Lapidus A."/>
            <person name="Lindquist E."/>
            <person name="Lucas S."/>
            <person name="Miller K."/>
            <person name="Shantappa S."/>
            <person name="Grigoriev I.V."/>
            <person name="Hibbett D.S."/>
            <person name="McLaughlin D.J."/>
            <person name="Spatafora J.W."/>
            <person name="Aime M.C."/>
        </authorList>
    </citation>
    <scope>NUCLEOTIDE SEQUENCE [LARGE SCALE GENOMIC DNA]</scope>
    <source>
        <strain evidence="8">ATCC MYA-4683 / CBS 633.66</strain>
    </source>
</reference>
<dbReference type="AlphaFoldDB" id="I4YH56"/>
<protein>
    <submittedName>
        <fullName evidence="7">Plasma membrane proteolipid Pmp3</fullName>
    </submittedName>
</protein>
<dbReference type="Pfam" id="PF01679">
    <property type="entry name" value="Pmp3"/>
    <property type="match status" value="1"/>
</dbReference>